<dbReference type="PROSITE" id="PS51673">
    <property type="entry name" value="SUZ"/>
    <property type="match status" value="1"/>
</dbReference>
<evidence type="ECO:0000259" key="2">
    <source>
        <dbReference type="PROSITE" id="PS51061"/>
    </source>
</evidence>
<evidence type="ECO:0000313" key="4">
    <source>
        <dbReference type="EMBL" id="GAA0168265.1"/>
    </source>
</evidence>
<keyword evidence="5" id="KW-1185">Reference proteome</keyword>
<accession>A0AAV3QW50</accession>
<evidence type="ECO:0000259" key="3">
    <source>
        <dbReference type="PROSITE" id="PS51673"/>
    </source>
</evidence>
<protein>
    <submittedName>
        <fullName evidence="4">Uncharacterized protein</fullName>
    </submittedName>
</protein>
<proteinExistence type="predicted"/>
<feature type="domain" description="R3H" evidence="2">
    <location>
        <begin position="44"/>
        <end position="111"/>
    </location>
</feature>
<dbReference type="Proteomes" id="UP001454036">
    <property type="component" value="Unassembled WGS sequence"/>
</dbReference>
<dbReference type="Pfam" id="PF12752">
    <property type="entry name" value="SUZ"/>
    <property type="match status" value="1"/>
</dbReference>
<comment type="caution">
    <text evidence="4">The sequence shown here is derived from an EMBL/GenBank/DDBJ whole genome shotgun (WGS) entry which is preliminary data.</text>
</comment>
<evidence type="ECO:0000256" key="1">
    <source>
        <dbReference type="ARBA" id="ARBA00022553"/>
    </source>
</evidence>
<dbReference type="InterPro" id="IPR001374">
    <property type="entry name" value="R3H_dom"/>
</dbReference>
<keyword evidence="1" id="KW-0597">Phosphoprotein</keyword>
<feature type="domain" description="SUZ" evidence="3">
    <location>
        <begin position="113"/>
        <end position="184"/>
    </location>
</feature>
<dbReference type="InterPro" id="IPR051937">
    <property type="entry name" value="R3H_domain_containing"/>
</dbReference>
<reference evidence="4 5" key="1">
    <citation type="submission" date="2024-01" db="EMBL/GenBank/DDBJ databases">
        <title>The complete chloroplast genome sequence of Lithospermum erythrorhizon: insights into the phylogenetic relationship among Boraginaceae species and the maternal lineages of purple gromwells.</title>
        <authorList>
            <person name="Okada T."/>
            <person name="Watanabe K."/>
        </authorList>
    </citation>
    <scope>NUCLEOTIDE SEQUENCE [LARGE SCALE GENOMIC DNA]</scope>
</reference>
<dbReference type="PROSITE" id="PS51061">
    <property type="entry name" value="R3H"/>
    <property type="match status" value="1"/>
</dbReference>
<dbReference type="Gene3D" id="3.30.1370.50">
    <property type="entry name" value="R3H-like domain"/>
    <property type="match status" value="1"/>
</dbReference>
<dbReference type="SMART" id="SM00393">
    <property type="entry name" value="R3H"/>
    <property type="match status" value="1"/>
</dbReference>
<dbReference type="InterPro" id="IPR024771">
    <property type="entry name" value="SUZ"/>
</dbReference>
<dbReference type="Pfam" id="PF01424">
    <property type="entry name" value="R3H"/>
    <property type="match status" value="1"/>
</dbReference>
<dbReference type="GO" id="GO:0003676">
    <property type="term" value="F:nucleic acid binding"/>
    <property type="evidence" value="ECO:0007669"/>
    <property type="project" value="UniProtKB-UniRule"/>
</dbReference>
<dbReference type="PANTHER" id="PTHR15672:SF15">
    <property type="entry name" value="SINGLE-STRANDED NUCLEIC ACID BINDING R3H PROTEIN"/>
    <property type="match status" value="1"/>
</dbReference>
<dbReference type="SUPFAM" id="SSF82708">
    <property type="entry name" value="R3H domain"/>
    <property type="match status" value="1"/>
</dbReference>
<dbReference type="EMBL" id="BAABME010006401">
    <property type="protein sequence ID" value="GAA0168265.1"/>
    <property type="molecule type" value="Genomic_DNA"/>
</dbReference>
<organism evidence="4 5">
    <name type="scientific">Lithospermum erythrorhizon</name>
    <name type="common">Purple gromwell</name>
    <name type="synonym">Lithospermum officinale var. erythrorhizon</name>
    <dbReference type="NCBI Taxonomy" id="34254"/>
    <lineage>
        <taxon>Eukaryota</taxon>
        <taxon>Viridiplantae</taxon>
        <taxon>Streptophyta</taxon>
        <taxon>Embryophyta</taxon>
        <taxon>Tracheophyta</taxon>
        <taxon>Spermatophyta</taxon>
        <taxon>Magnoliopsida</taxon>
        <taxon>eudicotyledons</taxon>
        <taxon>Gunneridae</taxon>
        <taxon>Pentapetalae</taxon>
        <taxon>asterids</taxon>
        <taxon>lamiids</taxon>
        <taxon>Boraginales</taxon>
        <taxon>Boraginaceae</taxon>
        <taxon>Boraginoideae</taxon>
        <taxon>Lithospermeae</taxon>
        <taxon>Lithospermum</taxon>
    </lineage>
</organism>
<dbReference type="CDD" id="cd02642">
    <property type="entry name" value="R3H_encore_like"/>
    <property type="match status" value="1"/>
</dbReference>
<sequence>MDSTLPNVSNENDVVSAEKEPLAYADVAMVDPFLVEALQNPRHRLTILHMELDIQKFLQSPDQQQFEFQHFATSYLRLAVHRVAQHYGLQTMIQENVGGQGIHIIVRKKDDTKYPCVSLSDIPAKEPENGNHKDKKFVIKPRPHKSCCSDISSEMGLNRNSLRTVDERIEDYGKARARIFNSPGSSESEDGLRRTTSDGKEICFSTDESGGLKNSIVDFESNTSSRENSSSSRVAILRDIEKDRNDPDYDRSYGRYVRNFPATQNISMMPANVQNFQAPYVQYDSLSLQMPSGQAFPNHRYPIMGPSFTMALNQPSRDASVYMPRPTQSMMYAYSYDQFRHAVYQAPFYQQPLSFGYSHNYS</sequence>
<evidence type="ECO:0000313" key="5">
    <source>
        <dbReference type="Proteomes" id="UP001454036"/>
    </source>
</evidence>
<dbReference type="PANTHER" id="PTHR15672">
    <property type="entry name" value="CAMP-REGULATED PHOSPHOPROTEIN 21 RELATED R3H DOMAIN CONTAINING PROTEIN"/>
    <property type="match status" value="1"/>
</dbReference>
<dbReference type="InterPro" id="IPR036867">
    <property type="entry name" value="R3H_dom_sf"/>
</dbReference>
<name>A0AAV3QW50_LITER</name>
<gene>
    <name evidence="4" type="ORF">LIER_23021</name>
</gene>
<dbReference type="AlphaFoldDB" id="A0AAV3QW50"/>